<evidence type="ECO:0008006" key="3">
    <source>
        <dbReference type="Google" id="ProtNLM"/>
    </source>
</evidence>
<gene>
    <name evidence="1" type="ORF">POVCU1_060810</name>
</gene>
<organism evidence="1 2">
    <name type="scientific">Plasmodium ovale curtisi</name>
    <dbReference type="NCBI Taxonomy" id="864141"/>
    <lineage>
        <taxon>Eukaryota</taxon>
        <taxon>Sar</taxon>
        <taxon>Alveolata</taxon>
        <taxon>Apicomplexa</taxon>
        <taxon>Aconoidasida</taxon>
        <taxon>Haemosporida</taxon>
        <taxon>Plasmodiidae</taxon>
        <taxon>Plasmodium</taxon>
        <taxon>Plasmodium (Plasmodium)</taxon>
    </lineage>
</organism>
<dbReference type="Proteomes" id="UP000078546">
    <property type="component" value="Unassembled WGS sequence"/>
</dbReference>
<reference evidence="2" key="1">
    <citation type="submission" date="2016-05" db="EMBL/GenBank/DDBJ databases">
        <authorList>
            <person name="Naeem Raeece"/>
        </authorList>
    </citation>
    <scope>NUCLEOTIDE SEQUENCE [LARGE SCALE GENOMIC DNA]</scope>
</reference>
<evidence type="ECO:0000313" key="2">
    <source>
        <dbReference type="Proteomes" id="UP000078546"/>
    </source>
</evidence>
<proteinExistence type="predicted"/>
<name>A0A1A8X9Q2_PLAOA</name>
<evidence type="ECO:0000313" key="1">
    <source>
        <dbReference type="EMBL" id="SBT00556.1"/>
    </source>
</evidence>
<protein>
    <recommendedName>
        <fullName evidence="3">PIR Superfamily Protein</fullName>
    </recommendedName>
</protein>
<feature type="non-terminal residue" evidence="1">
    <location>
        <position position="1"/>
    </location>
</feature>
<dbReference type="AlphaFoldDB" id="A0A1A8X9Q2"/>
<sequence length="275" mass="32902">TDHSKFILSSYLFDRKLIKEFCQCFYCSFCDNGAEIFENDYKYRIFCYNFVENVEIVYNKNKENPKLKKKRCKLLESLVSYNIHGNCVSSLHANYNNIDKLNTVLEMINTETSNKSKNHVFIKKINKSFYSSEWTKIKDINDYGENYDFIRNKSSMKDSDCYAFYNYLTKNSDLHKEIVDRYSKSVDRKDCDEYSQELLQCSMYNNNKPFDITDFGFFLLIRTRNGTWLFNRLKKKKILKDTLHGNYENEMLEDNYKHSDEDLSNIPLHITYQTS</sequence>
<accession>A0A1A8X9Q2</accession>
<dbReference type="EMBL" id="FLQV01001985">
    <property type="protein sequence ID" value="SBT00556.1"/>
    <property type="molecule type" value="Genomic_DNA"/>
</dbReference>